<evidence type="ECO:0000313" key="4">
    <source>
        <dbReference type="EMBL" id="MDH2052273.1"/>
    </source>
</evidence>
<reference evidence="4" key="1">
    <citation type="submission" date="2022-09" db="EMBL/GenBank/DDBJ databases">
        <title>Intensive care unit water sources are persistently colonized with multi-drug resistant bacteria and are the site of extensive horizontal gene transfer of antibiotic resistance genes.</title>
        <authorList>
            <person name="Diorio-Toth L."/>
        </authorList>
    </citation>
    <scope>NUCLEOTIDE SEQUENCE</scope>
    <source>
        <strain evidence="4">GD03676</strain>
    </source>
</reference>
<evidence type="ECO:0000313" key="5">
    <source>
        <dbReference type="Proteomes" id="UP001161276"/>
    </source>
</evidence>
<dbReference type="InterPro" id="IPR011330">
    <property type="entry name" value="Glyco_hydro/deAcase_b/a-brl"/>
</dbReference>
<organism evidence="4 5">
    <name type="scientific">Achromobacter marplatensis</name>
    <dbReference type="NCBI Taxonomy" id="470868"/>
    <lineage>
        <taxon>Bacteria</taxon>
        <taxon>Pseudomonadati</taxon>
        <taxon>Pseudomonadota</taxon>
        <taxon>Betaproteobacteria</taxon>
        <taxon>Burkholderiales</taxon>
        <taxon>Alcaligenaceae</taxon>
        <taxon>Achromobacter</taxon>
    </lineage>
</organism>
<feature type="signal peptide" evidence="2">
    <location>
        <begin position="1"/>
        <end position="26"/>
    </location>
</feature>
<accession>A0AA42WBJ2</accession>
<gene>
    <name evidence="4" type="primary">pgaB</name>
    <name evidence="4" type="ORF">N5K24_17830</name>
</gene>
<dbReference type="InterPro" id="IPR023854">
    <property type="entry name" value="PGA_deacetylase_PgaB"/>
</dbReference>
<dbReference type="PANTHER" id="PTHR34216">
    <property type="match status" value="1"/>
</dbReference>
<feature type="domain" description="NodB homology" evidence="3">
    <location>
        <begin position="110"/>
        <end position="352"/>
    </location>
</feature>
<dbReference type="RefSeq" id="WP_006226909.1">
    <property type="nucleotide sequence ID" value="NZ_ALJE01000036.1"/>
</dbReference>
<dbReference type="Pfam" id="PF14883">
    <property type="entry name" value="GHL13"/>
    <property type="match status" value="1"/>
</dbReference>
<name>A0AA42WBJ2_9BURK</name>
<dbReference type="InterPro" id="IPR002509">
    <property type="entry name" value="NODB_dom"/>
</dbReference>
<protein>
    <submittedName>
        <fullName evidence="4">Poly-beta-1,6-N-acetyl-D-glucosamine N-deacetylase PgaB</fullName>
        <ecNumber evidence="4">3.5.1.-</ecNumber>
    </submittedName>
</protein>
<dbReference type="InterPro" id="IPR051398">
    <property type="entry name" value="Polysacch_Deacetylase"/>
</dbReference>
<dbReference type="GO" id="GO:0005975">
    <property type="term" value="P:carbohydrate metabolic process"/>
    <property type="evidence" value="ECO:0007669"/>
    <property type="project" value="InterPro"/>
</dbReference>
<dbReference type="Proteomes" id="UP001161276">
    <property type="component" value="Unassembled WGS sequence"/>
</dbReference>
<evidence type="ECO:0000256" key="2">
    <source>
        <dbReference type="SAM" id="SignalP"/>
    </source>
</evidence>
<sequence length="678" mass="75450">MPLNTPTRLILAGLLLLVILALTACAKDIPVFTPPAERPVAPAEQAWKPDQFLALAYHDVEDDDPDQGFLSVRTDRLVDQLAWLRANGYQAVSVDQILAARQGGQPLPERAVLLSFDDGYRSFYTRVLPILKAYGWPALLAPVGVWMDTPADKPVDFGGSPEARDRFLTWDQIREISRSGLVEIAAHTNASHYGALANPQGNTEPAAAIRAYNAQTRQYETEAQFNARMGRDVAAITEKIRRVTGHAPRVWVWPYGAEGGSTLRIAGEHGYQLALTLEDGAGRLSRLMSTPRLLLSSDPALKPFANSVVGMEANPFMRVAHVDLDYVYDPDPAQTDRNLGELVQRILDMQINTVFLQAYADPEGDGLVKSVYFPNRWLPMRADLFNRAAWQLHNRANVMVYAWMPVLAFDLDPSLPRVTRWDPEAAGAPQADPDQYRRLSPFDATVRARIGDLYEDLARYAIFDGLLFHDDALLSDFEDASPAALAAYRAAGLPGSIAELRADPDTLQRWTRFKSRALIDFTASLTQRVRAVRGPQIKTARNIYAQPVLNPESETWFAQNLDDFLGAYDWTAPMAMPLMENVPKGKENAWLDAMVDAVARRPGALGKTVFELQSRDWRAGPGQPEGAPVDTAVLAGWMQRLQRRGAPSFGYYPDDFSQDQPRLQGIRPALSEAWYPLR</sequence>
<dbReference type="GO" id="GO:0016810">
    <property type="term" value="F:hydrolase activity, acting on carbon-nitrogen (but not peptide) bonds"/>
    <property type="evidence" value="ECO:0007669"/>
    <property type="project" value="InterPro"/>
</dbReference>
<evidence type="ECO:0000256" key="1">
    <source>
        <dbReference type="ARBA" id="ARBA00022729"/>
    </source>
</evidence>
<dbReference type="NCBIfam" id="TIGR03938">
    <property type="entry name" value="deacetyl_PgaB"/>
    <property type="match status" value="1"/>
</dbReference>
<dbReference type="SUPFAM" id="SSF88713">
    <property type="entry name" value="Glycoside hydrolase/deacetylase"/>
    <property type="match status" value="1"/>
</dbReference>
<dbReference type="PANTHER" id="PTHR34216:SF7">
    <property type="entry name" value="POLY-BETA-1,6-N-ACETYL-D-GLUCOSAMINE N-DEACETYLASE"/>
    <property type="match status" value="1"/>
</dbReference>
<dbReference type="AlphaFoldDB" id="A0AA42WBJ2"/>
<dbReference type="PROSITE" id="PS51677">
    <property type="entry name" value="NODB"/>
    <property type="match status" value="1"/>
</dbReference>
<keyword evidence="1 2" id="KW-0732">Signal</keyword>
<proteinExistence type="predicted"/>
<dbReference type="EC" id="3.5.1.-" evidence="4"/>
<dbReference type="EMBL" id="JAOCKG010000007">
    <property type="protein sequence ID" value="MDH2052273.1"/>
    <property type="molecule type" value="Genomic_DNA"/>
</dbReference>
<feature type="chain" id="PRO_5041428456" evidence="2">
    <location>
        <begin position="27"/>
        <end position="678"/>
    </location>
</feature>
<dbReference type="Gene3D" id="3.20.20.370">
    <property type="entry name" value="Glycoside hydrolase/deacetylase"/>
    <property type="match status" value="1"/>
</dbReference>
<dbReference type="NCBIfam" id="NF011177">
    <property type="entry name" value="PRK14582.1"/>
    <property type="match status" value="1"/>
</dbReference>
<comment type="caution">
    <text evidence="4">The sequence shown here is derived from an EMBL/GenBank/DDBJ whole genome shotgun (WGS) entry which is preliminary data.</text>
</comment>
<dbReference type="Gene3D" id="3.20.20.80">
    <property type="entry name" value="Glycosidases"/>
    <property type="match status" value="1"/>
</dbReference>
<dbReference type="GO" id="GO:0043708">
    <property type="term" value="P:cell adhesion involved in biofilm formation"/>
    <property type="evidence" value="ECO:0007669"/>
    <property type="project" value="InterPro"/>
</dbReference>
<keyword evidence="4" id="KW-0378">Hydrolase</keyword>
<dbReference type="InterPro" id="IPR032772">
    <property type="entry name" value="PGA_deacetylase_PgaB_C"/>
</dbReference>
<dbReference type="Pfam" id="PF01522">
    <property type="entry name" value="Polysacc_deac_1"/>
    <property type="match status" value="1"/>
</dbReference>
<evidence type="ECO:0000259" key="3">
    <source>
        <dbReference type="PROSITE" id="PS51677"/>
    </source>
</evidence>